<organism evidence="13">
    <name type="scientific">uncultured delta proteobacterium</name>
    <dbReference type="NCBI Taxonomy" id="34034"/>
    <lineage>
        <taxon>Bacteria</taxon>
        <taxon>Deltaproteobacteria</taxon>
        <taxon>environmental samples</taxon>
    </lineage>
</organism>
<name>A0A212JEX0_9DELT</name>
<dbReference type="EMBL" id="FLUQ01000001">
    <property type="protein sequence ID" value="SBV97987.1"/>
    <property type="molecule type" value="Genomic_DNA"/>
</dbReference>
<dbReference type="CDD" id="cd01672">
    <property type="entry name" value="TMPK"/>
    <property type="match status" value="1"/>
</dbReference>
<dbReference type="PANTHER" id="PTHR10344">
    <property type="entry name" value="THYMIDYLATE KINASE"/>
    <property type="match status" value="1"/>
</dbReference>
<evidence type="ECO:0000256" key="1">
    <source>
        <dbReference type="ARBA" id="ARBA00009776"/>
    </source>
</evidence>
<proteinExistence type="inferred from homology"/>
<keyword evidence="8 11" id="KW-0067">ATP-binding</keyword>
<accession>A0A212JEX0</accession>
<dbReference type="Gene3D" id="3.40.50.300">
    <property type="entry name" value="P-loop containing nucleotide triphosphate hydrolases"/>
    <property type="match status" value="1"/>
</dbReference>
<dbReference type="PROSITE" id="PS01331">
    <property type="entry name" value="THYMIDYLATE_KINASE"/>
    <property type="match status" value="1"/>
</dbReference>
<feature type="binding site" evidence="11">
    <location>
        <begin position="19"/>
        <end position="26"/>
    </location>
    <ligand>
        <name>ATP</name>
        <dbReference type="ChEBI" id="CHEBI:30616"/>
    </ligand>
</feature>
<protein>
    <recommendedName>
        <fullName evidence="3 11">Thymidylate kinase</fullName>
        <ecNumber evidence="2 11">2.7.4.9</ecNumber>
    </recommendedName>
    <alternativeName>
        <fullName evidence="11">dTMP kinase</fullName>
    </alternativeName>
</protein>
<dbReference type="GO" id="GO:0004798">
    <property type="term" value="F:dTMP kinase activity"/>
    <property type="evidence" value="ECO:0007669"/>
    <property type="project" value="UniProtKB-UniRule"/>
</dbReference>
<dbReference type="AlphaFoldDB" id="A0A212JEX0"/>
<evidence type="ECO:0000256" key="5">
    <source>
        <dbReference type="ARBA" id="ARBA00022727"/>
    </source>
</evidence>
<comment type="function">
    <text evidence="10 11">Phosphorylation of dTMP to form dTDP in both de novo and salvage pathways of dTTP synthesis.</text>
</comment>
<evidence type="ECO:0000256" key="11">
    <source>
        <dbReference type="HAMAP-Rule" id="MF_00165"/>
    </source>
</evidence>
<dbReference type="GO" id="GO:0005829">
    <property type="term" value="C:cytosol"/>
    <property type="evidence" value="ECO:0007669"/>
    <property type="project" value="TreeGrafter"/>
</dbReference>
<dbReference type="HAMAP" id="MF_00165">
    <property type="entry name" value="Thymidylate_kinase"/>
    <property type="match status" value="1"/>
</dbReference>
<keyword evidence="6 11" id="KW-0547">Nucleotide-binding</keyword>
<dbReference type="InterPro" id="IPR018095">
    <property type="entry name" value="Thymidylate_kin_CS"/>
</dbReference>
<dbReference type="GO" id="GO:0006235">
    <property type="term" value="P:dTTP biosynthetic process"/>
    <property type="evidence" value="ECO:0007669"/>
    <property type="project" value="UniProtKB-UniRule"/>
</dbReference>
<dbReference type="InterPro" id="IPR027417">
    <property type="entry name" value="P-loop_NTPase"/>
</dbReference>
<dbReference type="EC" id="2.7.4.9" evidence="2 11"/>
<dbReference type="Pfam" id="PF02223">
    <property type="entry name" value="Thymidylate_kin"/>
    <property type="match status" value="1"/>
</dbReference>
<dbReference type="GO" id="GO:0006233">
    <property type="term" value="P:dTDP biosynthetic process"/>
    <property type="evidence" value="ECO:0007669"/>
    <property type="project" value="InterPro"/>
</dbReference>
<evidence type="ECO:0000259" key="12">
    <source>
        <dbReference type="Pfam" id="PF02223"/>
    </source>
</evidence>
<dbReference type="GO" id="GO:0005524">
    <property type="term" value="F:ATP binding"/>
    <property type="evidence" value="ECO:0007669"/>
    <property type="project" value="UniProtKB-UniRule"/>
</dbReference>
<keyword evidence="4 11" id="KW-0808">Transferase</keyword>
<evidence type="ECO:0000256" key="10">
    <source>
        <dbReference type="ARBA" id="ARBA00057735"/>
    </source>
</evidence>
<dbReference type="InterPro" id="IPR039430">
    <property type="entry name" value="Thymidylate_kin-like_dom"/>
</dbReference>
<comment type="catalytic activity">
    <reaction evidence="9 11">
        <text>dTMP + ATP = dTDP + ADP</text>
        <dbReference type="Rhea" id="RHEA:13517"/>
        <dbReference type="ChEBI" id="CHEBI:30616"/>
        <dbReference type="ChEBI" id="CHEBI:58369"/>
        <dbReference type="ChEBI" id="CHEBI:63528"/>
        <dbReference type="ChEBI" id="CHEBI:456216"/>
        <dbReference type="EC" id="2.7.4.9"/>
    </reaction>
</comment>
<dbReference type="FunFam" id="3.40.50.300:FF:000225">
    <property type="entry name" value="Thymidylate kinase"/>
    <property type="match status" value="1"/>
</dbReference>
<reference evidence="13" key="1">
    <citation type="submission" date="2016-04" db="EMBL/GenBank/DDBJ databases">
        <authorList>
            <person name="Evans L.H."/>
            <person name="Alamgir A."/>
            <person name="Owens N."/>
            <person name="Weber N.D."/>
            <person name="Virtaneva K."/>
            <person name="Barbian K."/>
            <person name="Babar A."/>
            <person name="Rosenke K."/>
        </authorList>
    </citation>
    <scope>NUCLEOTIDE SEQUENCE</scope>
    <source>
        <strain evidence="13">86</strain>
    </source>
</reference>
<evidence type="ECO:0000256" key="8">
    <source>
        <dbReference type="ARBA" id="ARBA00022840"/>
    </source>
</evidence>
<evidence type="ECO:0000313" key="13">
    <source>
        <dbReference type="EMBL" id="SBV97987.1"/>
    </source>
</evidence>
<evidence type="ECO:0000256" key="9">
    <source>
        <dbReference type="ARBA" id="ARBA00048743"/>
    </source>
</evidence>
<keyword evidence="7 11" id="KW-0418">Kinase</keyword>
<dbReference type="SUPFAM" id="SSF52540">
    <property type="entry name" value="P-loop containing nucleoside triphosphate hydrolases"/>
    <property type="match status" value="1"/>
</dbReference>
<evidence type="ECO:0000256" key="3">
    <source>
        <dbReference type="ARBA" id="ARBA00017144"/>
    </source>
</evidence>
<evidence type="ECO:0000256" key="2">
    <source>
        <dbReference type="ARBA" id="ARBA00012980"/>
    </source>
</evidence>
<sequence length="227" mass="24305">MLSHTILPNGAHMFITFEGMEGSGKSTAMARIGKWLESSGRDVVYTREPGGSALGGLLRGILLDARNSDIVPTAELFLYLADRAQHAASVVRPALERGAVVLSDRFADSTIVYQGYGRGLDVPALEHLNAIAVDGVWPDLTLLFDLDSATGLARATARNEAEGKVVSEGRFEAEGLAFHERVRAGFLDWAAKNPARFAVIDAGRDMDTVFASAKEAVEKRLMAGDGT</sequence>
<evidence type="ECO:0000256" key="7">
    <source>
        <dbReference type="ARBA" id="ARBA00022777"/>
    </source>
</evidence>
<keyword evidence="5 11" id="KW-0545">Nucleotide biosynthesis</keyword>
<dbReference type="InterPro" id="IPR018094">
    <property type="entry name" value="Thymidylate_kinase"/>
</dbReference>
<evidence type="ECO:0000256" key="6">
    <source>
        <dbReference type="ARBA" id="ARBA00022741"/>
    </source>
</evidence>
<gene>
    <name evidence="11 13" type="primary">tmk</name>
    <name evidence="13" type="ORF">KL86DPRO_11310</name>
</gene>
<dbReference type="NCBIfam" id="TIGR00041">
    <property type="entry name" value="DTMP_kinase"/>
    <property type="match status" value="1"/>
</dbReference>
<feature type="domain" description="Thymidylate kinase-like" evidence="12">
    <location>
        <begin position="17"/>
        <end position="210"/>
    </location>
</feature>
<dbReference type="GO" id="GO:0006227">
    <property type="term" value="P:dUDP biosynthetic process"/>
    <property type="evidence" value="ECO:0007669"/>
    <property type="project" value="TreeGrafter"/>
</dbReference>
<dbReference type="PANTHER" id="PTHR10344:SF4">
    <property type="entry name" value="UMP-CMP KINASE 2, MITOCHONDRIAL"/>
    <property type="match status" value="1"/>
</dbReference>
<comment type="similarity">
    <text evidence="1 11">Belongs to the thymidylate kinase family.</text>
</comment>
<evidence type="ECO:0000256" key="4">
    <source>
        <dbReference type="ARBA" id="ARBA00022679"/>
    </source>
</evidence>